<dbReference type="InterPro" id="IPR018730">
    <property type="entry name" value="DUF2273"/>
</dbReference>
<dbReference type="PATRIC" id="fig|1423726.3.peg.2937"/>
<reference evidence="2 3" key="1">
    <citation type="journal article" date="2015" name="Genome Announc.">
        <title>Expanding the biotechnology potential of lactobacilli through comparative genomics of 213 strains and associated genera.</title>
        <authorList>
            <person name="Sun Z."/>
            <person name="Harris H.M."/>
            <person name="McCann A."/>
            <person name="Guo C."/>
            <person name="Argimon S."/>
            <person name="Zhang W."/>
            <person name="Yang X."/>
            <person name="Jeffery I.B."/>
            <person name="Cooney J.C."/>
            <person name="Kagawa T.F."/>
            <person name="Liu W."/>
            <person name="Song Y."/>
            <person name="Salvetti E."/>
            <person name="Wrobel A."/>
            <person name="Rasinkangas P."/>
            <person name="Parkhill J."/>
            <person name="Rea M.C."/>
            <person name="O'Sullivan O."/>
            <person name="Ritari J."/>
            <person name="Douillard F.P."/>
            <person name="Paul Ross R."/>
            <person name="Yang R."/>
            <person name="Briner A.E."/>
            <person name="Felis G.E."/>
            <person name="de Vos W.M."/>
            <person name="Barrangou R."/>
            <person name="Klaenhammer T.R."/>
            <person name="Caufield P.W."/>
            <person name="Cui Y."/>
            <person name="Zhang H."/>
            <person name="O'Toole P.W."/>
        </authorList>
    </citation>
    <scope>NUCLEOTIDE SEQUENCE [LARGE SCALE GENOMIC DNA]</scope>
    <source>
        <strain evidence="2 3">DSM 20003</strain>
    </source>
</reference>
<keyword evidence="1" id="KW-0472">Membrane</keyword>
<dbReference type="Proteomes" id="UP000051461">
    <property type="component" value="Unassembled WGS sequence"/>
</dbReference>
<name>A0A0R1H3H5_9LACO</name>
<dbReference type="STRING" id="1423726.FC07_GL002828"/>
<comment type="caution">
    <text evidence="2">The sequence shown here is derived from an EMBL/GenBank/DDBJ whole genome shotgun (WGS) entry which is preliminary data.</text>
</comment>
<keyword evidence="1" id="KW-0812">Transmembrane</keyword>
<feature type="transmembrane region" description="Helical" evidence="1">
    <location>
        <begin position="7"/>
        <end position="28"/>
    </location>
</feature>
<protein>
    <recommendedName>
        <fullName evidence="4">Small integral membrane protein</fullName>
    </recommendedName>
</protein>
<gene>
    <name evidence="2" type="ORF">FC07_GL002828</name>
</gene>
<dbReference type="Pfam" id="PF10031">
    <property type="entry name" value="DUF2273"/>
    <property type="match status" value="1"/>
</dbReference>
<organism evidence="2 3">
    <name type="scientific">Loigolactobacillus bifermentans DSM 20003</name>
    <dbReference type="NCBI Taxonomy" id="1423726"/>
    <lineage>
        <taxon>Bacteria</taxon>
        <taxon>Bacillati</taxon>
        <taxon>Bacillota</taxon>
        <taxon>Bacilli</taxon>
        <taxon>Lactobacillales</taxon>
        <taxon>Lactobacillaceae</taxon>
        <taxon>Loigolactobacillus</taxon>
    </lineage>
</organism>
<dbReference type="EMBL" id="AZDA01000046">
    <property type="protein sequence ID" value="KRK39107.1"/>
    <property type="molecule type" value="Genomic_DNA"/>
</dbReference>
<dbReference type="RefSeq" id="WP_057904481.1">
    <property type="nucleotide sequence ID" value="NZ_AZDA01000046.1"/>
</dbReference>
<keyword evidence="1" id="KW-1133">Transmembrane helix</keyword>
<dbReference type="AlphaFoldDB" id="A0A0R1H3H5"/>
<accession>A0A0R1H3H5</accession>
<keyword evidence="3" id="KW-1185">Reference proteome</keyword>
<evidence type="ECO:0000313" key="3">
    <source>
        <dbReference type="Proteomes" id="UP000051461"/>
    </source>
</evidence>
<evidence type="ECO:0000313" key="2">
    <source>
        <dbReference type="EMBL" id="KRK39107.1"/>
    </source>
</evidence>
<proteinExistence type="predicted"/>
<sequence>MAELFKLYRWPLLGGLSGLILGLLFLTLGFFKTLLIIGLTLIGILVGFYLAQTNWLQRWFK</sequence>
<evidence type="ECO:0000256" key="1">
    <source>
        <dbReference type="SAM" id="Phobius"/>
    </source>
</evidence>
<evidence type="ECO:0008006" key="4">
    <source>
        <dbReference type="Google" id="ProtNLM"/>
    </source>
</evidence>
<feature type="transmembrane region" description="Helical" evidence="1">
    <location>
        <begin position="34"/>
        <end position="51"/>
    </location>
</feature>